<evidence type="ECO:0000259" key="6">
    <source>
        <dbReference type="PROSITE" id="PS50011"/>
    </source>
</evidence>
<feature type="region of interest" description="Disordered" evidence="5">
    <location>
        <begin position="367"/>
        <end position="386"/>
    </location>
</feature>
<dbReference type="Gene3D" id="1.25.40.10">
    <property type="entry name" value="Tetratricopeptide repeat domain"/>
    <property type="match status" value="2"/>
</dbReference>
<dbReference type="EMBL" id="CP011125">
    <property type="protein sequence ID" value="AKF05199.1"/>
    <property type="molecule type" value="Genomic_DNA"/>
</dbReference>
<keyword evidence="4" id="KW-0067">ATP-binding</keyword>
<sequence>MRRIALDAFDLLEPIARGGMGLVLRGEHRGLGMPVAIKVLSHARARQDRAIAGFQREVRAMASLDHPAIVRVLDHGVVTASAAAADPEHLVEGSPYLVMELAHGTLDHPAPARLWSRTRAVLRTLLDALAHAHARGLVHRDLKPANVLRVRLRDGSSVLKLSDFGLAHALGTDPADERGAAAGTPQMMAPEQFRGAVRDFGPWTDLYALGCIAFKLATGKPPFDHPDEDELAHMHLRSPPPRLVPLFPVPDAFEAWVGRLLEKSPDRRFQRASDAARALLAVDEGEPVSTSTVVPALPVVTSSPGTEVETAPATELRVDFGDDEPANDAESVVATLEDLPALAAIVAAPTPLATALPTDVAIPAALADSTQPREESLPDWRRPGSSNEPGWVGAALSLWGLRQPPFVARESEREQCWRALERVCQDGRARALVLRGPSGFGKGRLAEWLCERAHEVGAATPLHAVHEPVASSASGLPRMIGSHLRTLGLTRGGVLARVRRALPTEDAATCEAITDLLAPRDDRGATSSSARLAMVRRVLAQLARERPLVVRLDDVQWGGEAIALAQSILEAQGDQPAPILFVLTAQEEALAERPVEWAQLASLSGREDVAEIEIGPLSPGAHRALVERLLGTQGELAKRVAERTAGHPLFAVQLVGDWVERGILEPSAQGLRMRDGASAELPDDLHSVWRARLAHLLGEHAHEAGAGAARRALEILALAGGRADAAFLASACDAAGLPYPAAAIDRLLQSRMLLLLDESEGGDGITLELVHGLLRETLERSARDERRAGSHHAAIANALETRYHAGETGAAERLATHRLLGGDAAGALAPLRAAAREWQNRSDYARAESLLDRHAELLDRLGLGDRHPERLEGQIARAEILRRRGGLDRASSLARVVRTVAAADKHASIEARACLVQGFAEVERGEVAHGVEHLEQARARFEQLGDDAEASRALRAVGYAHWRRRELALGFHAYLRALELAQRAGDRLGVAAALGGAGISDPQHRPGDPARIGEALVIFEAHGNLYGMGSTLNSLAEVARAKGDLEEAETLYLRALAVSQKAGASHLEGIVIGNLAVVQMRQGAYADAYEELQLGLRRAERLGQEQLRGTLHVLSLAGAADAGAWEQWDWHEREAERVLGALETSEEDVAWAAERAAEIAAQRGEASRARAAYALAAGHYRKLGRHADAHRCEARAA</sequence>
<evidence type="ECO:0000313" key="7">
    <source>
        <dbReference type="EMBL" id="AKF05199.1"/>
    </source>
</evidence>
<dbReference type="SMART" id="SM00028">
    <property type="entry name" value="TPR"/>
    <property type="match status" value="4"/>
</dbReference>
<keyword evidence="8" id="KW-1185">Reference proteome</keyword>
<dbReference type="InterPro" id="IPR011009">
    <property type="entry name" value="Kinase-like_dom_sf"/>
</dbReference>
<evidence type="ECO:0000256" key="3">
    <source>
        <dbReference type="ARBA" id="ARBA00022777"/>
    </source>
</evidence>
<dbReference type="Pfam" id="PF13424">
    <property type="entry name" value="TPR_12"/>
    <property type="match status" value="1"/>
</dbReference>
<protein>
    <submittedName>
        <fullName evidence="7">Serine/threonine protein kinase</fullName>
    </submittedName>
</protein>
<reference evidence="7 8" key="1">
    <citation type="submission" date="2015-03" db="EMBL/GenBank/DDBJ databases">
        <title>Genome assembly of Sandaracinus amylolyticus DSM 53668.</title>
        <authorList>
            <person name="Sharma G."/>
            <person name="Subramanian S."/>
        </authorList>
    </citation>
    <scope>NUCLEOTIDE SEQUENCE [LARGE SCALE GENOMIC DNA]</scope>
    <source>
        <strain evidence="7 8">DSM 53668</strain>
    </source>
</reference>
<evidence type="ECO:0000256" key="2">
    <source>
        <dbReference type="ARBA" id="ARBA00022741"/>
    </source>
</evidence>
<dbReference type="Proteomes" id="UP000034883">
    <property type="component" value="Chromosome"/>
</dbReference>
<dbReference type="KEGG" id="samy:DB32_002348"/>
<evidence type="ECO:0000313" key="8">
    <source>
        <dbReference type="Proteomes" id="UP000034883"/>
    </source>
</evidence>
<evidence type="ECO:0000256" key="4">
    <source>
        <dbReference type="ARBA" id="ARBA00022840"/>
    </source>
</evidence>
<proteinExistence type="predicted"/>
<dbReference type="OrthoDB" id="5477118at2"/>
<dbReference type="PANTHER" id="PTHR43289:SF6">
    <property type="entry name" value="SERINE_THREONINE-PROTEIN KINASE NEKL-3"/>
    <property type="match status" value="1"/>
</dbReference>
<feature type="domain" description="Protein kinase" evidence="6">
    <location>
        <begin position="9"/>
        <end position="280"/>
    </location>
</feature>
<dbReference type="Pfam" id="PF13191">
    <property type="entry name" value="AAA_16"/>
    <property type="match status" value="1"/>
</dbReference>
<dbReference type="AlphaFoldDB" id="A0A0F6SEH4"/>
<accession>A0A0F6SEH4</accession>
<dbReference type="GO" id="GO:0004674">
    <property type="term" value="F:protein serine/threonine kinase activity"/>
    <property type="evidence" value="ECO:0007669"/>
    <property type="project" value="UniProtKB-KW"/>
</dbReference>
<dbReference type="PANTHER" id="PTHR43289">
    <property type="entry name" value="MITOGEN-ACTIVATED PROTEIN KINASE KINASE KINASE 20-RELATED"/>
    <property type="match status" value="1"/>
</dbReference>
<dbReference type="InterPro" id="IPR000719">
    <property type="entry name" value="Prot_kinase_dom"/>
</dbReference>
<dbReference type="SUPFAM" id="SSF48452">
    <property type="entry name" value="TPR-like"/>
    <property type="match status" value="2"/>
</dbReference>
<evidence type="ECO:0000256" key="5">
    <source>
        <dbReference type="SAM" id="MobiDB-lite"/>
    </source>
</evidence>
<dbReference type="SUPFAM" id="SSF52540">
    <property type="entry name" value="P-loop containing nucleoside triphosphate hydrolases"/>
    <property type="match status" value="1"/>
</dbReference>
<keyword evidence="1" id="KW-0808">Transferase</keyword>
<dbReference type="RefSeq" id="WP_053232462.1">
    <property type="nucleotide sequence ID" value="NZ_CP011125.1"/>
</dbReference>
<dbReference type="GO" id="GO:0005524">
    <property type="term" value="F:ATP binding"/>
    <property type="evidence" value="ECO:0007669"/>
    <property type="project" value="UniProtKB-KW"/>
</dbReference>
<evidence type="ECO:0000256" key="1">
    <source>
        <dbReference type="ARBA" id="ARBA00022679"/>
    </source>
</evidence>
<dbReference type="InterPro" id="IPR027417">
    <property type="entry name" value="P-loop_NTPase"/>
</dbReference>
<organism evidence="7 8">
    <name type="scientific">Sandaracinus amylolyticus</name>
    <dbReference type="NCBI Taxonomy" id="927083"/>
    <lineage>
        <taxon>Bacteria</taxon>
        <taxon>Pseudomonadati</taxon>
        <taxon>Myxococcota</taxon>
        <taxon>Polyangia</taxon>
        <taxon>Polyangiales</taxon>
        <taxon>Sandaracinaceae</taxon>
        <taxon>Sandaracinus</taxon>
    </lineage>
</organism>
<dbReference type="SMART" id="SM00220">
    <property type="entry name" value="S_TKc"/>
    <property type="match status" value="1"/>
</dbReference>
<dbReference type="PROSITE" id="PS50011">
    <property type="entry name" value="PROTEIN_KINASE_DOM"/>
    <property type="match status" value="1"/>
</dbReference>
<dbReference type="Gene3D" id="1.10.510.10">
    <property type="entry name" value="Transferase(Phosphotransferase) domain 1"/>
    <property type="match status" value="1"/>
</dbReference>
<keyword evidence="2" id="KW-0547">Nucleotide-binding</keyword>
<dbReference type="InterPro" id="IPR019734">
    <property type="entry name" value="TPR_rpt"/>
</dbReference>
<dbReference type="Gene3D" id="3.30.200.20">
    <property type="entry name" value="Phosphorylase Kinase, domain 1"/>
    <property type="match status" value="1"/>
</dbReference>
<keyword evidence="7" id="KW-0723">Serine/threonine-protein kinase</keyword>
<name>A0A0F6SEH4_9BACT</name>
<dbReference type="InterPro" id="IPR041664">
    <property type="entry name" value="AAA_16"/>
</dbReference>
<dbReference type="STRING" id="927083.DB32_002348"/>
<dbReference type="SUPFAM" id="SSF56112">
    <property type="entry name" value="Protein kinase-like (PK-like)"/>
    <property type="match status" value="1"/>
</dbReference>
<dbReference type="Pfam" id="PF00069">
    <property type="entry name" value="Pkinase"/>
    <property type="match status" value="1"/>
</dbReference>
<gene>
    <name evidence="7" type="ORF">DB32_002348</name>
</gene>
<feature type="compositionally biased region" description="Basic and acidic residues" evidence="5">
    <location>
        <begin position="371"/>
        <end position="382"/>
    </location>
</feature>
<dbReference type="InterPro" id="IPR011990">
    <property type="entry name" value="TPR-like_helical_dom_sf"/>
</dbReference>
<dbReference type="CDD" id="cd14014">
    <property type="entry name" value="STKc_PknB_like"/>
    <property type="match status" value="1"/>
</dbReference>
<keyword evidence="3 7" id="KW-0418">Kinase</keyword>